<dbReference type="AlphaFoldDB" id="A0A1L3Z5P7"/>
<accession>A0A1L3Z5P7</accession>
<protein>
    <recommendedName>
        <fullName evidence="3">DUF4433 domain-containing protein</fullName>
    </recommendedName>
</protein>
<dbReference type="InterPro" id="IPR021223">
    <property type="entry name" value="AbiGi"/>
</dbReference>
<gene>
    <name evidence="1" type="ORF">BMW22_04410</name>
</gene>
<name>A0A1L3Z5P7_RHILE</name>
<organism evidence="1 2">
    <name type="scientific">Rhizobium leguminosarum</name>
    <dbReference type="NCBI Taxonomy" id="384"/>
    <lineage>
        <taxon>Bacteria</taxon>
        <taxon>Pseudomonadati</taxon>
        <taxon>Pseudomonadota</taxon>
        <taxon>Alphaproteobacteria</taxon>
        <taxon>Hyphomicrobiales</taxon>
        <taxon>Rhizobiaceae</taxon>
        <taxon>Rhizobium/Agrobacterium group</taxon>
        <taxon>Rhizobium</taxon>
    </lineage>
</organism>
<dbReference type="EMBL" id="CP018228">
    <property type="protein sequence ID" value="API50986.1"/>
    <property type="molecule type" value="Genomic_DNA"/>
</dbReference>
<reference evidence="1 2" key="1">
    <citation type="submission" date="2016-11" db="EMBL/GenBank/DDBJ databases">
        <title>Rhizobium leguminosarum bv. viciae strain Vaf12 isolated from Vavilovia formosa root nodules from Russia, Dagestan.</title>
        <authorList>
            <person name="Kimeklis A."/>
        </authorList>
    </citation>
    <scope>NUCLEOTIDE SEQUENCE [LARGE SCALE GENOMIC DNA]</scope>
    <source>
        <strain evidence="1 2">Vaf-108</strain>
    </source>
</reference>
<dbReference type="Pfam" id="PF10899">
    <property type="entry name" value="AbiGi"/>
    <property type="match status" value="1"/>
</dbReference>
<evidence type="ECO:0008006" key="3">
    <source>
        <dbReference type="Google" id="ProtNLM"/>
    </source>
</evidence>
<dbReference type="RefSeq" id="WP_072637840.1">
    <property type="nucleotide sequence ID" value="NZ_CP018228.1"/>
</dbReference>
<proteinExistence type="predicted"/>
<evidence type="ECO:0000313" key="2">
    <source>
        <dbReference type="Proteomes" id="UP000183050"/>
    </source>
</evidence>
<sequence length="219" mass="25002">MVKLVGSADEHWPDMSPYVVHFTKMEDKRTAYGNALSILSHRRIEARNAFGTGKQHAAAPQSVCFSEIPLHNLKRLADKRGSYGIGFRKEFLVARDGGPIMYAQKDTSRAKALRNMTVKAKNDKDDPIWLIAPFVDQPGQYGPKSYFYEWEREWRHVGKFDFKETDAAFLIIPEDLHSAARGFFDEAESENLGPNYKCPFVDPYWNAAKVKAALKETWP</sequence>
<evidence type="ECO:0000313" key="1">
    <source>
        <dbReference type="EMBL" id="API50986.1"/>
    </source>
</evidence>
<dbReference type="Proteomes" id="UP000183050">
    <property type="component" value="Chromosome"/>
</dbReference>